<dbReference type="UniPathway" id="UPA00115">
    <property type="reaction ID" value="UER00409"/>
</dbReference>
<dbReference type="Pfam" id="PF01182">
    <property type="entry name" value="Glucosamine_iso"/>
    <property type="match status" value="1"/>
</dbReference>
<dbReference type="InterPro" id="IPR006148">
    <property type="entry name" value="Glc/Gal-6P_isomerase"/>
</dbReference>
<comment type="function">
    <text evidence="2 7">Hydrolysis of 6-phosphogluconolactone to 6-phosphogluconate.</text>
</comment>
<protein>
    <recommendedName>
        <fullName evidence="6 7">6-phosphogluconolactonase</fullName>
        <shortName evidence="7">6PGL</shortName>
        <ecNumber evidence="5 7">3.1.1.31</ecNumber>
    </recommendedName>
</protein>
<evidence type="ECO:0000256" key="5">
    <source>
        <dbReference type="ARBA" id="ARBA00013198"/>
    </source>
</evidence>
<evidence type="ECO:0000256" key="7">
    <source>
        <dbReference type="RuleBase" id="RU365095"/>
    </source>
</evidence>
<evidence type="ECO:0000256" key="3">
    <source>
        <dbReference type="ARBA" id="ARBA00004961"/>
    </source>
</evidence>
<dbReference type="Proteomes" id="UP000475214">
    <property type="component" value="Unassembled WGS sequence"/>
</dbReference>
<name>A0A6L9SBX9_9ACTN</name>
<dbReference type="PANTHER" id="PTHR11054">
    <property type="entry name" value="6-PHOSPHOGLUCONOLACTONASE"/>
    <property type="match status" value="1"/>
</dbReference>
<evidence type="ECO:0000256" key="4">
    <source>
        <dbReference type="ARBA" id="ARBA00010662"/>
    </source>
</evidence>
<evidence type="ECO:0000256" key="1">
    <source>
        <dbReference type="ARBA" id="ARBA00000832"/>
    </source>
</evidence>
<comment type="similarity">
    <text evidence="4 7">Belongs to the glucosamine/galactosamine-6-phosphate isomerase family. 6-phosphogluconolactonase subfamily.</text>
</comment>
<dbReference type="InterPro" id="IPR037171">
    <property type="entry name" value="NagB/RpiA_transferase-like"/>
</dbReference>
<dbReference type="InterPro" id="IPR039104">
    <property type="entry name" value="6PGL"/>
</dbReference>
<dbReference type="GO" id="GO:0006098">
    <property type="term" value="P:pentose-phosphate shunt"/>
    <property type="evidence" value="ECO:0007669"/>
    <property type="project" value="UniProtKB-UniPathway"/>
</dbReference>
<keyword evidence="7 9" id="KW-0378">Hydrolase</keyword>
<keyword evidence="10" id="KW-1185">Reference proteome</keyword>
<evidence type="ECO:0000313" key="10">
    <source>
        <dbReference type="Proteomes" id="UP000475214"/>
    </source>
</evidence>
<dbReference type="RefSeq" id="WP_163740504.1">
    <property type="nucleotide sequence ID" value="NZ_JAAGOA010000013.1"/>
</dbReference>
<gene>
    <name evidence="7 9" type="primary">pgl</name>
    <name evidence="9" type="ORF">G1H10_18525</name>
</gene>
<evidence type="ECO:0000256" key="2">
    <source>
        <dbReference type="ARBA" id="ARBA00002681"/>
    </source>
</evidence>
<dbReference type="GO" id="GO:0005975">
    <property type="term" value="P:carbohydrate metabolic process"/>
    <property type="evidence" value="ECO:0007669"/>
    <property type="project" value="UniProtKB-UniRule"/>
</dbReference>
<dbReference type="Gene3D" id="3.40.50.1360">
    <property type="match status" value="1"/>
</dbReference>
<dbReference type="AlphaFoldDB" id="A0A6L9SBX9"/>
<dbReference type="InterPro" id="IPR005900">
    <property type="entry name" value="6-phosphogluconolactonase_DevB"/>
</dbReference>
<dbReference type="CDD" id="cd01400">
    <property type="entry name" value="6PGL"/>
    <property type="match status" value="1"/>
</dbReference>
<evidence type="ECO:0000256" key="6">
    <source>
        <dbReference type="ARBA" id="ARBA00020337"/>
    </source>
</evidence>
<reference evidence="9 10" key="1">
    <citation type="submission" date="2020-02" db="EMBL/GenBank/DDBJ databases">
        <authorList>
            <person name="Li X.-J."/>
            <person name="Han X.-M."/>
        </authorList>
    </citation>
    <scope>NUCLEOTIDE SEQUENCE [LARGE SCALE GENOMIC DNA]</scope>
    <source>
        <strain evidence="9 10">CCTCC AB 2017055</strain>
    </source>
</reference>
<accession>A0A6L9SBX9</accession>
<dbReference type="GO" id="GO:0017057">
    <property type="term" value="F:6-phosphogluconolactonase activity"/>
    <property type="evidence" value="ECO:0007669"/>
    <property type="project" value="UniProtKB-UniRule"/>
</dbReference>
<evidence type="ECO:0000259" key="8">
    <source>
        <dbReference type="Pfam" id="PF01182"/>
    </source>
</evidence>
<evidence type="ECO:0000313" key="9">
    <source>
        <dbReference type="EMBL" id="NEE02174.1"/>
    </source>
</evidence>
<dbReference type="PANTHER" id="PTHR11054:SF0">
    <property type="entry name" value="6-PHOSPHOGLUCONOLACTONASE"/>
    <property type="match status" value="1"/>
</dbReference>
<sequence>MSDVSVVVHHDAEVLAEAAAARLITRLVDAQSARGHASVVLTGGRIGTAMLAAVRRSPAHSAVDWSAVDVWWGDERFLAPGDAERNETQARDALLDHVPVDPARVHPMPADDGDFAGDPERAAEWYAAELAAATPGNADAEVPEFDVLLLGVGPDGHVASLFPEMPALYEERPAVAVHGAPKPPPTRLSLTLPAIQSAAEVWLVVSGEDKAPAAKMALSGAGPTQIPAAGAKGRHATRWLLDDAAASKLPPGLDRRATP</sequence>
<dbReference type="NCBIfam" id="TIGR01198">
    <property type="entry name" value="pgl"/>
    <property type="match status" value="1"/>
</dbReference>
<organism evidence="9 10">
    <name type="scientific">Phytoactinopolyspora halotolerans</name>
    <dbReference type="NCBI Taxonomy" id="1981512"/>
    <lineage>
        <taxon>Bacteria</taxon>
        <taxon>Bacillati</taxon>
        <taxon>Actinomycetota</taxon>
        <taxon>Actinomycetes</taxon>
        <taxon>Jiangellales</taxon>
        <taxon>Jiangellaceae</taxon>
        <taxon>Phytoactinopolyspora</taxon>
    </lineage>
</organism>
<feature type="domain" description="Glucosamine/galactosamine-6-phosphate isomerase" evidence="8">
    <location>
        <begin position="11"/>
        <end position="239"/>
    </location>
</feature>
<dbReference type="SUPFAM" id="SSF100950">
    <property type="entry name" value="NagB/RpiA/CoA transferase-like"/>
    <property type="match status" value="1"/>
</dbReference>
<proteinExistence type="inferred from homology"/>
<dbReference type="EMBL" id="JAAGOA010000013">
    <property type="protein sequence ID" value="NEE02174.1"/>
    <property type="molecule type" value="Genomic_DNA"/>
</dbReference>
<comment type="catalytic activity">
    <reaction evidence="1 7">
        <text>6-phospho-D-glucono-1,5-lactone + H2O = 6-phospho-D-gluconate + H(+)</text>
        <dbReference type="Rhea" id="RHEA:12556"/>
        <dbReference type="ChEBI" id="CHEBI:15377"/>
        <dbReference type="ChEBI" id="CHEBI:15378"/>
        <dbReference type="ChEBI" id="CHEBI:57955"/>
        <dbReference type="ChEBI" id="CHEBI:58759"/>
        <dbReference type="EC" id="3.1.1.31"/>
    </reaction>
</comment>
<dbReference type="EC" id="3.1.1.31" evidence="5 7"/>
<comment type="caution">
    <text evidence="9">The sequence shown here is derived from an EMBL/GenBank/DDBJ whole genome shotgun (WGS) entry which is preliminary data.</text>
</comment>
<comment type="pathway">
    <text evidence="3 7">Carbohydrate degradation; pentose phosphate pathway; D-ribulose 5-phosphate from D-glucose 6-phosphate (oxidative stage): step 2/3.</text>
</comment>